<evidence type="ECO:0000256" key="2">
    <source>
        <dbReference type="ARBA" id="ARBA00004752"/>
    </source>
</evidence>
<keyword evidence="6" id="KW-0133">Cell shape</keyword>
<evidence type="ECO:0000256" key="6">
    <source>
        <dbReference type="ARBA" id="ARBA00022960"/>
    </source>
</evidence>
<accession>A0ABS5QKC5</accession>
<proteinExistence type="inferred from homology"/>
<comment type="subcellular location">
    <subcellularLocation>
        <location evidence="1">Cytoplasm</location>
    </subcellularLocation>
</comment>
<evidence type="ECO:0000256" key="9">
    <source>
        <dbReference type="ARBA" id="ARBA00023316"/>
    </source>
</evidence>
<keyword evidence="18" id="KW-1185">Reference proteome</keyword>
<keyword evidence="8" id="KW-0131">Cell cycle</keyword>
<comment type="similarity">
    <text evidence="10">Belongs to the EPSP synthase family. MurA subfamily.</text>
</comment>
<dbReference type="GO" id="GO:0008760">
    <property type="term" value="F:UDP-N-acetylglucosamine 1-carboxyvinyltransferase activity"/>
    <property type="evidence" value="ECO:0007669"/>
    <property type="project" value="UniProtKB-EC"/>
</dbReference>
<comment type="caution">
    <text evidence="17">The sequence shown here is derived from an EMBL/GenBank/DDBJ whole genome shotgun (WGS) entry which is preliminary data.</text>
</comment>
<dbReference type="InterPro" id="IPR001986">
    <property type="entry name" value="Enolpyruvate_Tfrase_dom"/>
</dbReference>
<dbReference type="Proteomes" id="UP000680365">
    <property type="component" value="Unassembled WGS sequence"/>
</dbReference>
<keyword evidence="7" id="KW-0573">Peptidoglycan synthesis</keyword>
<evidence type="ECO:0000313" key="18">
    <source>
        <dbReference type="Proteomes" id="UP000680365"/>
    </source>
</evidence>
<reference evidence="17 18" key="1">
    <citation type="journal article" date="2021" name="Nat. Commun.">
        <title>Reductive evolution and unique predatory mode in the CPR bacterium Vampirococcus lugosii.</title>
        <authorList>
            <person name="Moreira D."/>
            <person name="Zivanovic Y."/>
            <person name="Lopez-Archilla A.I."/>
            <person name="Iniesto M."/>
            <person name="Lopez-Garcia P."/>
        </authorList>
    </citation>
    <scope>NUCLEOTIDE SEQUENCE [LARGE SCALE GENOMIC DNA]</scope>
    <source>
        <strain evidence="17">Chiprana</strain>
    </source>
</reference>
<evidence type="ECO:0000313" key="17">
    <source>
        <dbReference type="EMBL" id="MBS8121638.1"/>
    </source>
</evidence>
<dbReference type="NCBIfam" id="NF006873">
    <property type="entry name" value="PRK09369.1"/>
    <property type="match status" value="1"/>
</dbReference>
<organism evidence="17 18">
    <name type="scientific">Candidatus Vampirococcus lugosii</name>
    <dbReference type="NCBI Taxonomy" id="2789015"/>
    <lineage>
        <taxon>Bacteria</taxon>
        <taxon>Candidatus Absconditibacteriota</taxon>
        <taxon>Vampirococcus</taxon>
    </lineage>
</organism>
<dbReference type="PANTHER" id="PTHR43783">
    <property type="entry name" value="UDP-N-ACETYLGLUCOSAMINE 1-CARBOXYVINYLTRANSFERASE"/>
    <property type="match status" value="1"/>
</dbReference>
<keyword evidence="4" id="KW-0132">Cell division</keyword>
<dbReference type="SUPFAM" id="SSF55205">
    <property type="entry name" value="EPT/RTPC-like"/>
    <property type="match status" value="1"/>
</dbReference>
<dbReference type="EMBL" id="JAEDAM010000008">
    <property type="protein sequence ID" value="MBS8121638.1"/>
    <property type="molecule type" value="Genomic_DNA"/>
</dbReference>
<comment type="pathway">
    <text evidence="2">Cell wall biogenesis; peptidoglycan biosynthesis.</text>
</comment>
<evidence type="ECO:0000256" key="7">
    <source>
        <dbReference type="ARBA" id="ARBA00022984"/>
    </source>
</evidence>
<dbReference type="InterPro" id="IPR013792">
    <property type="entry name" value="RNA3'P_cycl/enolpyr_Trfase_a/b"/>
</dbReference>
<dbReference type="Gene3D" id="3.65.10.10">
    <property type="entry name" value="Enolpyruvate transferase domain"/>
    <property type="match status" value="2"/>
</dbReference>
<evidence type="ECO:0000256" key="4">
    <source>
        <dbReference type="ARBA" id="ARBA00022618"/>
    </source>
</evidence>
<evidence type="ECO:0000256" key="15">
    <source>
        <dbReference type="ARBA" id="ARBA00047527"/>
    </source>
</evidence>
<evidence type="ECO:0000256" key="8">
    <source>
        <dbReference type="ARBA" id="ARBA00023306"/>
    </source>
</evidence>
<keyword evidence="3" id="KW-0963">Cytoplasm</keyword>
<comment type="catalytic activity">
    <reaction evidence="15">
        <text>phosphoenolpyruvate + UDP-N-acetyl-alpha-D-glucosamine = UDP-N-acetyl-3-O-(1-carboxyvinyl)-alpha-D-glucosamine + phosphate</text>
        <dbReference type="Rhea" id="RHEA:18681"/>
        <dbReference type="ChEBI" id="CHEBI:43474"/>
        <dbReference type="ChEBI" id="CHEBI:57705"/>
        <dbReference type="ChEBI" id="CHEBI:58702"/>
        <dbReference type="ChEBI" id="CHEBI:68483"/>
        <dbReference type="EC" id="2.5.1.7"/>
    </reaction>
</comment>
<evidence type="ECO:0000256" key="11">
    <source>
        <dbReference type="ARBA" id="ARBA00039108"/>
    </source>
</evidence>
<dbReference type="RefSeq" id="WP_213348376.1">
    <property type="nucleotide sequence ID" value="NZ_JAEDAM010000008.1"/>
</dbReference>
<evidence type="ECO:0000259" key="16">
    <source>
        <dbReference type="Pfam" id="PF00275"/>
    </source>
</evidence>
<dbReference type="Pfam" id="PF00275">
    <property type="entry name" value="EPSP_synthase"/>
    <property type="match status" value="1"/>
</dbReference>
<evidence type="ECO:0000256" key="12">
    <source>
        <dbReference type="ARBA" id="ARBA00039754"/>
    </source>
</evidence>
<feature type="domain" description="Enolpyruvate transferase" evidence="16">
    <location>
        <begin position="4"/>
        <end position="396"/>
    </location>
</feature>
<name>A0ABS5QKC5_9BACT</name>
<evidence type="ECO:0000256" key="1">
    <source>
        <dbReference type="ARBA" id="ARBA00004496"/>
    </source>
</evidence>
<evidence type="ECO:0000256" key="3">
    <source>
        <dbReference type="ARBA" id="ARBA00022490"/>
    </source>
</evidence>
<gene>
    <name evidence="17" type="ORF">VAMP_12n185</name>
</gene>
<evidence type="ECO:0000256" key="14">
    <source>
        <dbReference type="ARBA" id="ARBA00042842"/>
    </source>
</evidence>
<dbReference type="EC" id="2.5.1.7" evidence="11"/>
<dbReference type="PANTHER" id="PTHR43783:SF1">
    <property type="entry name" value="UDP-N-ACETYLGLUCOSAMINE 1-CARBOXYVINYLTRANSFERASE"/>
    <property type="match status" value="1"/>
</dbReference>
<sequence>MFVVKQSNNLKGQITVSGSKNASLPIISANAIINNQIKLENKPKIDDVNVLEKIISLSKNKKELDLSIPEAKKIRSSILLIPYGLINYGKVKFESAGGCNIGKRSTSTFDDALIQAGVQINEGKYKEYTKQNKPNKKIILKEFSVTATESLLTYIAFLEDVDYEVNIKQIAIEPHVINLIDFLKNIGTDIKINHDHSLTIKPQKLKIKNKSFKIIGDYIEAGTFFAIGATVPNSQIQIKGCNVDELYSIFSMADEIGINYKLIDNETIIVDSYNIENYKNIKIQTTIFPGFPTDLQSIFAVLLTQINGINKIHETLFEGRFTYLAELENLGAKVEILNPHQVIIIGKTKLKGGYVSTTDLRGGGAMLLAGIIAQGTTYITEEKIILRGYELIQEKLKNLGVDINRK</sequence>
<evidence type="ECO:0000256" key="13">
    <source>
        <dbReference type="ARBA" id="ARBA00042443"/>
    </source>
</evidence>
<evidence type="ECO:0000256" key="10">
    <source>
        <dbReference type="ARBA" id="ARBA00038367"/>
    </source>
</evidence>
<protein>
    <recommendedName>
        <fullName evidence="12">UDP-N-acetylglucosamine 1-carboxyvinyltransferase</fullName>
        <ecNumber evidence="11">2.5.1.7</ecNumber>
    </recommendedName>
    <alternativeName>
        <fullName evidence="13">Enoylpyruvate transferase</fullName>
    </alternativeName>
    <alternativeName>
        <fullName evidence="14">UDP-N-acetylglucosamine enolpyruvyl transferase</fullName>
    </alternativeName>
</protein>
<evidence type="ECO:0000256" key="5">
    <source>
        <dbReference type="ARBA" id="ARBA00022679"/>
    </source>
</evidence>
<keyword evidence="5 17" id="KW-0808">Transferase</keyword>
<dbReference type="InterPro" id="IPR036968">
    <property type="entry name" value="Enolpyruvate_Tfrase_sf"/>
</dbReference>
<keyword evidence="9" id="KW-0961">Cell wall biogenesis/degradation</keyword>
<dbReference type="InterPro" id="IPR050068">
    <property type="entry name" value="MurA_subfamily"/>
</dbReference>